<reference evidence="1 2" key="2">
    <citation type="submission" date="2018-03" db="EMBL/GenBank/DDBJ databases">
        <title>The ancient ancestry and fast evolution of plastids.</title>
        <authorList>
            <person name="Moore K.R."/>
            <person name="Magnabosco C."/>
            <person name="Momper L."/>
            <person name="Gold D.A."/>
            <person name="Bosak T."/>
            <person name="Fournier G.P."/>
        </authorList>
    </citation>
    <scope>NUCLEOTIDE SEQUENCE [LARGE SCALE GENOMIC DNA]</scope>
    <source>
        <strain evidence="1 2">CCAP 1448/3</strain>
    </source>
</reference>
<accession>A0A2T1C8G6</accession>
<dbReference type="RefSeq" id="WP_106287311.1">
    <property type="nucleotide sequence ID" value="NZ_CAWNTC010000180.1"/>
</dbReference>
<dbReference type="InterPro" id="IPR014951">
    <property type="entry name" value="DUF1822"/>
</dbReference>
<dbReference type="Pfam" id="PF08852">
    <property type="entry name" value="DUF1822"/>
    <property type="match status" value="1"/>
</dbReference>
<comment type="caution">
    <text evidence="1">The sequence shown here is derived from an EMBL/GenBank/DDBJ whole genome shotgun (WGS) entry which is preliminary data.</text>
</comment>
<evidence type="ECO:0000313" key="1">
    <source>
        <dbReference type="EMBL" id="PSB04539.1"/>
    </source>
</evidence>
<evidence type="ECO:0008006" key="3">
    <source>
        <dbReference type="Google" id="ProtNLM"/>
    </source>
</evidence>
<proteinExistence type="predicted"/>
<gene>
    <name evidence="1" type="ORF">C7B64_03725</name>
</gene>
<dbReference type="OrthoDB" id="512705at2"/>
<protein>
    <recommendedName>
        <fullName evidence="3">DUF1822 domain-containing protein</fullName>
    </recommendedName>
</protein>
<keyword evidence="2" id="KW-1185">Reference proteome</keyword>
<dbReference type="AlphaFoldDB" id="A0A2T1C8G6"/>
<dbReference type="Proteomes" id="UP000238762">
    <property type="component" value="Unassembled WGS sequence"/>
</dbReference>
<organism evidence="1 2">
    <name type="scientific">Merismopedia glauca CCAP 1448/3</name>
    <dbReference type="NCBI Taxonomy" id="1296344"/>
    <lineage>
        <taxon>Bacteria</taxon>
        <taxon>Bacillati</taxon>
        <taxon>Cyanobacteriota</taxon>
        <taxon>Cyanophyceae</taxon>
        <taxon>Synechococcales</taxon>
        <taxon>Merismopediaceae</taxon>
        <taxon>Merismopedia</taxon>
    </lineage>
</organism>
<sequence length="321" mass="36117">MKISHQVKSVNAKYPNFFPVPLTRIAHNYAQHFYQHKINSEQRKQIYLNTLAVYAVNYYLECFGVETNLEASNSWNPVIQNLANVADLVVKNCGNLECCPIWSNSDICEVSRDAFTDRIGYVVVCLNQDLTQATLLGFSKTVETGKLLINKLQPLENLVPYLDELEPSLVPVPNQGLLEKIRCILNSSWQQVEPLFDPSSSDNCGLAFGYRSAATPGQIGYLATDIINLGEDLSDREVRLNLAAIPQSESVIDVIVELCGEDLPTNLKLVAQESTGEIIISEIAQSGDTSICLQFSRQWQEPFILTVIREDFIYQKTWKYD</sequence>
<evidence type="ECO:0000313" key="2">
    <source>
        <dbReference type="Proteomes" id="UP000238762"/>
    </source>
</evidence>
<name>A0A2T1C8G6_9CYAN</name>
<reference evidence="1 2" key="1">
    <citation type="submission" date="2018-02" db="EMBL/GenBank/DDBJ databases">
        <authorList>
            <person name="Cohen D.B."/>
            <person name="Kent A.D."/>
        </authorList>
    </citation>
    <scope>NUCLEOTIDE SEQUENCE [LARGE SCALE GENOMIC DNA]</scope>
    <source>
        <strain evidence="1 2">CCAP 1448/3</strain>
    </source>
</reference>
<dbReference type="EMBL" id="PVWJ01000011">
    <property type="protein sequence ID" value="PSB04539.1"/>
    <property type="molecule type" value="Genomic_DNA"/>
</dbReference>